<dbReference type="EMBL" id="FOQD01000017">
    <property type="protein sequence ID" value="SFJ24059.1"/>
    <property type="molecule type" value="Genomic_DNA"/>
</dbReference>
<feature type="signal peptide" evidence="1">
    <location>
        <begin position="1"/>
        <end position="24"/>
    </location>
</feature>
<protein>
    <recommendedName>
        <fullName evidence="4">DUF3828 domain-containing protein</fullName>
    </recommendedName>
</protein>
<dbReference type="Proteomes" id="UP000199518">
    <property type="component" value="Unassembled WGS sequence"/>
</dbReference>
<evidence type="ECO:0008006" key="4">
    <source>
        <dbReference type="Google" id="ProtNLM"/>
    </source>
</evidence>
<organism evidence="2 3">
    <name type="scientific">Planctomicrobium piriforme</name>
    <dbReference type="NCBI Taxonomy" id="1576369"/>
    <lineage>
        <taxon>Bacteria</taxon>
        <taxon>Pseudomonadati</taxon>
        <taxon>Planctomycetota</taxon>
        <taxon>Planctomycetia</taxon>
        <taxon>Planctomycetales</taxon>
        <taxon>Planctomycetaceae</taxon>
        <taxon>Planctomicrobium</taxon>
    </lineage>
</organism>
<evidence type="ECO:0000256" key="1">
    <source>
        <dbReference type="SAM" id="SignalP"/>
    </source>
</evidence>
<accession>A0A1I3PRE2</accession>
<gene>
    <name evidence="2" type="ORF">SAMN05421753_1179</name>
</gene>
<reference evidence="3" key="1">
    <citation type="submission" date="2016-10" db="EMBL/GenBank/DDBJ databases">
        <authorList>
            <person name="Varghese N."/>
            <person name="Submissions S."/>
        </authorList>
    </citation>
    <scope>NUCLEOTIDE SEQUENCE [LARGE SCALE GENOMIC DNA]</scope>
    <source>
        <strain evidence="3">DSM 26348</strain>
    </source>
</reference>
<evidence type="ECO:0000313" key="2">
    <source>
        <dbReference type="EMBL" id="SFJ24059.1"/>
    </source>
</evidence>
<dbReference type="STRING" id="1576369.SAMN05421753_1179"/>
<name>A0A1I3PRE2_9PLAN</name>
<keyword evidence="1" id="KW-0732">Signal</keyword>
<sequence length="194" mass="22272">MIQRYRLLVSLVLCVACVVPPGFAQESVVSANRDAEVLEAVLFHLLHDRARNNPLQHRNVGLVTEIRFDPQLQTFRHDLSDIQRQFASLPLSGEERALFEEMVVNLIERSGTQERLPDFHPPDPRLVVAKELSLPVQGYDETVTGWLPGYSSQGDHAMVKLLIPWSVHVVEATYWLSKSDGHWKVERRKFTYYV</sequence>
<proteinExistence type="predicted"/>
<evidence type="ECO:0000313" key="3">
    <source>
        <dbReference type="Proteomes" id="UP000199518"/>
    </source>
</evidence>
<feature type="chain" id="PRO_5011447310" description="DUF3828 domain-containing protein" evidence="1">
    <location>
        <begin position="25"/>
        <end position="194"/>
    </location>
</feature>
<keyword evidence="3" id="KW-1185">Reference proteome</keyword>
<dbReference type="AlphaFoldDB" id="A0A1I3PRE2"/>